<dbReference type="InterPro" id="IPR053161">
    <property type="entry name" value="Ulvan_degrading_GH"/>
</dbReference>
<name>A0A2T3A713_9PEZI</name>
<reference evidence="2 3" key="1">
    <citation type="journal article" date="2018" name="Mycol. Prog.">
        <title>Coniella lustricola, a new species from submerged detritus.</title>
        <authorList>
            <person name="Raudabaugh D.B."/>
            <person name="Iturriaga T."/>
            <person name="Carver A."/>
            <person name="Mondo S."/>
            <person name="Pangilinan J."/>
            <person name="Lipzen A."/>
            <person name="He G."/>
            <person name="Amirebrahimi M."/>
            <person name="Grigoriev I.V."/>
            <person name="Miller A.N."/>
        </authorList>
    </citation>
    <scope>NUCLEOTIDE SEQUENCE [LARGE SCALE GENOMIC DNA]</scope>
    <source>
        <strain evidence="2 3">B22-T-1</strain>
    </source>
</reference>
<evidence type="ECO:0000313" key="3">
    <source>
        <dbReference type="Proteomes" id="UP000241462"/>
    </source>
</evidence>
<dbReference type="InParanoid" id="A0A2T3A713"/>
<dbReference type="EMBL" id="KZ678449">
    <property type="protein sequence ID" value="PSR84064.1"/>
    <property type="molecule type" value="Genomic_DNA"/>
</dbReference>
<organism evidence="2 3">
    <name type="scientific">Coniella lustricola</name>
    <dbReference type="NCBI Taxonomy" id="2025994"/>
    <lineage>
        <taxon>Eukaryota</taxon>
        <taxon>Fungi</taxon>
        <taxon>Dikarya</taxon>
        <taxon>Ascomycota</taxon>
        <taxon>Pezizomycotina</taxon>
        <taxon>Sordariomycetes</taxon>
        <taxon>Sordariomycetidae</taxon>
        <taxon>Diaporthales</taxon>
        <taxon>Schizoparmaceae</taxon>
        <taxon>Coniella</taxon>
    </lineage>
</organism>
<gene>
    <name evidence="2" type="ORF">BD289DRAFT_482970</name>
</gene>
<evidence type="ECO:0000313" key="2">
    <source>
        <dbReference type="EMBL" id="PSR84064.1"/>
    </source>
</evidence>
<evidence type="ECO:0008006" key="4">
    <source>
        <dbReference type="Google" id="ProtNLM"/>
    </source>
</evidence>
<dbReference type="Pfam" id="PF17132">
    <property type="entry name" value="Glyco_hydro_106"/>
    <property type="match status" value="1"/>
</dbReference>
<proteinExistence type="predicted"/>
<accession>A0A2T3A713</accession>
<evidence type="ECO:0000256" key="1">
    <source>
        <dbReference type="SAM" id="SignalP"/>
    </source>
</evidence>
<dbReference type="PANTHER" id="PTHR36848:SF2">
    <property type="entry name" value="SECRETED PROTEIN"/>
    <property type="match status" value="1"/>
</dbReference>
<protein>
    <recommendedName>
        <fullName evidence="4">Secreted protein</fullName>
    </recommendedName>
</protein>
<sequence length="1099" mass="121225">MAFALRTRVAALVTAVALISTTIAASPKPSDFGQRPASWIKYDVPSAFANPTGLARPTFRYWVPDADVDDHVLYADLKTIHDSGWGSVEVICLENYGIELAVVDPAEYGYGGDKWRSRFATMLRAAEELNMTVDFALGPTQGASIPIFDPDTRGMNTELAYGNVSIASGATFSGALPPPGKTYAGYANAPDFDAPFQNYKNTFVAAVVVKKSTVPSSDPRITALDVSDIQDVTLQVQNGTLVWTAPGDGSEYVLFTFYQRRTGYLAAQGAFNNATDPDNPASWFAYVVDHFSQAGTDLWTSFTEDYVMNGENGDLLRQLGLYAWEDSAEFRATLFWTDDFLDYFKQTRGYSLVPYLPILFGTTGLPPSTLANGYYYFSYDSSANTSTAIDWKIRNDFYQALQTLYETYHLDGLSTWSSQWNLQGSLQPYATAPQLAPPWDMVSAAAHIDAPETESNYFDGVIDAFRAMAGGAMLGRKQIFSSELGAHRYFAYAATWPLLLNDCAINYAGGVNRIVTHGFPYSGWRPEVEWPGLTTFEWTYSEMWGPRQPTWEYVRETADWIARTQLILQTGVPRVDIGVYRHKYLSVDIKHYGMGENLFGTKALQNAGYAYVAVSPSLLSLDNAVITNGTLAADGPAFSALLIDNSTNITTTALTQLTRFAAQNFPILFIGGLPTTSPYFSSTSTPTHESLDTQIQQDLQHLLTYPSVQNLTSESEVVDALKALGVAPAAENIAPPVPLTYTHRWDEENAVDYYWVYNSDLGERHSTLASLRWSGSTSGGGSAIPYVLDAWTGRIAPVVNYTVTNTNTNNTQQQQQHFNIWFDLASNQSTIIALAPASFFTNIAVPPIHITNSNFEAFNVTADGTAIMARTTRNETSQEARQAPLFITLSNGTKLTGFESSNENTTTTTVLPAPFTISPWSLTVQDWLPNPDPWSNYTSVYAYHNFTQLDELVPWYNISSSLLNTSGVGVYKAEFAWPPTAERAETKADGAYLDLSGHLLNTVRIYVNEHWTGPVDVTSPVIDIGPFLLPSSSTAAANESGVRNTIRIETPSTLRNRLLQVNVTQSWEEAEYSSTYGPQPYGLVRPVRVVPYREVRVDM</sequence>
<keyword evidence="3" id="KW-1185">Reference proteome</keyword>
<dbReference type="PANTHER" id="PTHR36848">
    <property type="entry name" value="DNA-BINDING PROTEIN (PUTATIVE SECRETED PROTEIN)-RELATED"/>
    <property type="match status" value="1"/>
</dbReference>
<dbReference type="OrthoDB" id="2588159at2759"/>
<dbReference type="STRING" id="2025994.A0A2T3A713"/>
<dbReference type="Proteomes" id="UP000241462">
    <property type="component" value="Unassembled WGS sequence"/>
</dbReference>
<feature type="signal peptide" evidence="1">
    <location>
        <begin position="1"/>
        <end position="25"/>
    </location>
</feature>
<dbReference type="AlphaFoldDB" id="A0A2T3A713"/>
<keyword evidence="1" id="KW-0732">Signal</keyword>
<feature type="chain" id="PRO_5015672952" description="Secreted protein" evidence="1">
    <location>
        <begin position="26"/>
        <end position="1099"/>
    </location>
</feature>